<accession>A0A7Y0Q6H9</accession>
<keyword evidence="1" id="KW-0812">Transmembrane</keyword>
<keyword evidence="3" id="KW-1185">Reference proteome</keyword>
<keyword evidence="1" id="KW-0472">Membrane</keyword>
<reference evidence="2 3" key="1">
    <citation type="submission" date="2020-04" db="EMBL/GenBank/DDBJ databases">
        <title>Thalassotalea sp. M1531, isolated from the surface of marine red alga.</title>
        <authorList>
            <person name="Pang L."/>
            <person name="Lu D.-C."/>
        </authorList>
    </citation>
    <scope>NUCLEOTIDE SEQUENCE [LARGE SCALE GENOMIC DNA]</scope>
    <source>
        <strain evidence="2 3">M1531</strain>
    </source>
</reference>
<dbReference type="EMBL" id="JABBXH010000001">
    <property type="protein sequence ID" value="NMP29975.1"/>
    <property type="molecule type" value="Genomic_DNA"/>
</dbReference>
<gene>
    <name evidence="2" type="ORF">HII17_00250</name>
</gene>
<feature type="transmembrane region" description="Helical" evidence="1">
    <location>
        <begin position="6"/>
        <end position="23"/>
    </location>
</feature>
<dbReference type="RefSeq" id="WP_169073329.1">
    <property type="nucleotide sequence ID" value="NZ_JABBXH010000001.1"/>
</dbReference>
<evidence type="ECO:0000313" key="3">
    <source>
        <dbReference type="Proteomes" id="UP000568664"/>
    </source>
</evidence>
<evidence type="ECO:0000313" key="2">
    <source>
        <dbReference type="EMBL" id="NMP29975.1"/>
    </source>
</evidence>
<protein>
    <submittedName>
        <fullName evidence="2">Uncharacterized protein</fullName>
    </submittedName>
</protein>
<dbReference type="AlphaFoldDB" id="A0A7Y0Q6H9"/>
<keyword evidence="1" id="KW-1133">Transmembrane helix</keyword>
<sequence>MEMIEAFMTVIMIVSAIAVLAFLDKRFNLGLNAGLGGYGASYDFWGRPIDNTADKVRAEKDTEIKALKSRIEALEKIVTDPAEQLKREIDQLK</sequence>
<name>A0A7Y0Q6H9_9GAMM</name>
<evidence type="ECO:0000256" key="1">
    <source>
        <dbReference type="SAM" id="Phobius"/>
    </source>
</evidence>
<comment type="caution">
    <text evidence="2">The sequence shown here is derived from an EMBL/GenBank/DDBJ whole genome shotgun (WGS) entry which is preliminary data.</text>
</comment>
<dbReference type="Proteomes" id="UP000568664">
    <property type="component" value="Unassembled WGS sequence"/>
</dbReference>
<organism evidence="2 3">
    <name type="scientific">Thalassotalea algicola</name>
    <dbReference type="NCBI Taxonomy" id="2716224"/>
    <lineage>
        <taxon>Bacteria</taxon>
        <taxon>Pseudomonadati</taxon>
        <taxon>Pseudomonadota</taxon>
        <taxon>Gammaproteobacteria</taxon>
        <taxon>Alteromonadales</taxon>
        <taxon>Colwelliaceae</taxon>
        <taxon>Thalassotalea</taxon>
    </lineage>
</organism>
<proteinExistence type="predicted"/>